<dbReference type="eggNOG" id="COG0494">
    <property type="taxonomic scope" value="Bacteria"/>
</dbReference>
<dbReference type="EMBL" id="ARZA01000287">
    <property type="protein sequence ID" value="EOC99246.1"/>
    <property type="molecule type" value="Genomic_DNA"/>
</dbReference>
<evidence type="ECO:0000256" key="7">
    <source>
        <dbReference type="RuleBase" id="RU003476"/>
    </source>
</evidence>
<comment type="caution">
    <text evidence="9">The sequence shown here is derived from an EMBL/GenBank/DDBJ whole genome shotgun (WGS) entry which is preliminary data.</text>
</comment>
<dbReference type="CDD" id="cd03426">
    <property type="entry name" value="NUDIX_CoAse_Nudt7"/>
    <property type="match status" value="1"/>
</dbReference>
<feature type="domain" description="Nudix hydrolase" evidence="8">
    <location>
        <begin position="21"/>
        <end position="155"/>
    </location>
</feature>
<organism evidence="9 10">
    <name type="scientific">Caldisalinibacter kiritimatiensis</name>
    <dbReference type="NCBI Taxonomy" id="1304284"/>
    <lineage>
        <taxon>Bacteria</taxon>
        <taxon>Bacillati</taxon>
        <taxon>Bacillota</taxon>
        <taxon>Tissierellia</taxon>
        <taxon>Tissierellales</taxon>
        <taxon>Thermohalobacteraceae</taxon>
        <taxon>Caldisalinibacter</taxon>
    </lineage>
</organism>
<proteinExistence type="inferred from homology"/>
<protein>
    <submittedName>
        <fullName evidence="9">Putative nudix hydrolase YeaB</fullName>
    </submittedName>
</protein>
<evidence type="ECO:0000256" key="6">
    <source>
        <dbReference type="ARBA" id="ARBA00023211"/>
    </source>
</evidence>
<dbReference type="Gene3D" id="3.90.79.10">
    <property type="entry name" value="Nucleoside Triphosphate Pyrophosphohydrolase"/>
    <property type="match status" value="1"/>
</dbReference>
<dbReference type="AlphaFoldDB" id="R1ARC0"/>
<evidence type="ECO:0000313" key="9">
    <source>
        <dbReference type="EMBL" id="EOC99246.1"/>
    </source>
</evidence>
<dbReference type="PRINTS" id="PR00502">
    <property type="entry name" value="NUDIXFAMILY"/>
</dbReference>
<dbReference type="InterPro" id="IPR045121">
    <property type="entry name" value="CoAse"/>
</dbReference>
<reference evidence="9 10" key="1">
    <citation type="journal article" date="2015" name="Geomicrobiol. J.">
        <title>Caldisalinibacter kiritimatiensis gen. nov., sp. nov., a moderately thermohalophilic thiosulfate-reducing bacterium from a hypersaline microbial mat.</title>
        <authorList>
            <person name="Ben Hania W."/>
            <person name="Joseph M."/>
            <person name="Fiebig A."/>
            <person name="Bunk B."/>
            <person name="Klenk H.-P."/>
            <person name="Fardeau M.-L."/>
            <person name="Spring S."/>
        </authorList>
    </citation>
    <scope>NUCLEOTIDE SEQUENCE [LARGE SCALE GENOMIC DNA]</scope>
    <source>
        <strain evidence="9 10">L21-TH-D2</strain>
    </source>
</reference>
<dbReference type="InterPro" id="IPR020084">
    <property type="entry name" value="NUDIX_hydrolase_CS"/>
</dbReference>
<evidence type="ECO:0000256" key="4">
    <source>
        <dbReference type="ARBA" id="ARBA00022801"/>
    </source>
</evidence>
<dbReference type="InterPro" id="IPR015797">
    <property type="entry name" value="NUDIX_hydrolase-like_dom_sf"/>
</dbReference>
<evidence type="ECO:0000256" key="3">
    <source>
        <dbReference type="ARBA" id="ARBA00022723"/>
    </source>
</evidence>
<keyword evidence="6" id="KW-0464">Manganese</keyword>
<dbReference type="Pfam" id="PF00293">
    <property type="entry name" value="NUDIX"/>
    <property type="match status" value="1"/>
</dbReference>
<keyword evidence="5" id="KW-0460">Magnesium</keyword>
<dbReference type="GO" id="GO:0010945">
    <property type="term" value="F:coenzyme A diphosphatase activity"/>
    <property type="evidence" value="ECO:0007669"/>
    <property type="project" value="InterPro"/>
</dbReference>
<dbReference type="OrthoDB" id="9802805at2"/>
<keyword evidence="4 7" id="KW-0378">Hydrolase</keyword>
<comment type="cofactor">
    <cofactor evidence="2">
        <name>Mg(2+)</name>
        <dbReference type="ChEBI" id="CHEBI:18420"/>
    </cofactor>
</comment>
<dbReference type="SUPFAM" id="SSF55811">
    <property type="entry name" value="Nudix"/>
    <property type="match status" value="1"/>
</dbReference>
<comment type="cofactor">
    <cofactor evidence="1">
        <name>Mn(2+)</name>
        <dbReference type="ChEBI" id="CHEBI:29035"/>
    </cofactor>
</comment>
<sequence length="205" mass="24133">MDLQYIEAKIKNREPKELGINAKYAVLLPLIKVDNQLHILYQVRAYDLDVQPGEVCFPGGRVEQGEGLQEAAIRETYEELGIDIDKIKIIGELDYVVTPYNFSLHPFLGVLEDIDIKDMNLNKDEVHKVFTVPIEYFKNNTPKLHKIKIKVDVEEDFPFYLIPEGRQYKWRTGKYPVYFYQYQDYIIWGMTARITKNFIDTVYNI</sequence>
<dbReference type="PROSITE" id="PS00893">
    <property type="entry name" value="NUDIX_BOX"/>
    <property type="match status" value="1"/>
</dbReference>
<name>R1ARC0_9FIRM</name>
<dbReference type="InterPro" id="IPR020476">
    <property type="entry name" value="Nudix_hydrolase"/>
</dbReference>
<dbReference type="PROSITE" id="PS51462">
    <property type="entry name" value="NUDIX"/>
    <property type="match status" value="1"/>
</dbReference>
<evidence type="ECO:0000313" key="10">
    <source>
        <dbReference type="Proteomes" id="UP000013378"/>
    </source>
</evidence>
<dbReference type="STRING" id="1304284.L21TH_2710"/>
<evidence type="ECO:0000259" key="8">
    <source>
        <dbReference type="PROSITE" id="PS51462"/>
    </source>
</evidence>
<keyword evidence="3" id="KW-0479">Metal-binding</keyword>
<evidence type="ECO:0000256" key="5">
    <source>
        <dbReference type="ARBA" id="ARBA00022842"/>
    </source>
</evidence>
<evidence type="ECO:0000256" key="1">
    <source>
        <dbReference type="ARBA" id="ARBA00001936"/>
    </source>
</evidence>
<gene>
    <name evidence="9" type="ORF">L21TH_2710</name>
</gene>
<accession>R1ARC0</accession>
<dbReference type="PANTHER" id="PTHR12992:SF11">
    <property type="entry name" value="MITOCHONDRIAL COENZYME A DIPHOSPHATASE NUDT8"/>
    <property type="match status" value="1"/>
</dbReference>
<dbReference type="InterPro" id="IPR000086">
    <property type="entry name" value="NUDIX_hydrolase_dom"/>
</dbReference>
<dbReference type="RefSeq" id="WP_006317599.1">
    <property type="nucleotide sequence ID" value="NZ_ARZA01000287.1"/>
</dbReference>
<comment type="similarity">
    <text evidence="7">Belongs to the Nudix hydrolase family.</text>
</comment>
<evidence type="ECO:0000256" key="2">
    <source>
        <dbReference type="ARBA" id="ARBA00001946"/>
    </source>
</evidence>
<dbReference type="Proteomes" id="UP000013378">
    <property type="component" value="Unassembled WGS sequence"/>
</dbReference>
<dbReference type="PANTHER" id="PTHR12992">
    <property type="entry name" value="NUDIX HYDROLASE"/>
    <property type="match status" value="1"/>
</dbReference>
<dbReference type="GO" id="GO:0046872">
    <property type="term" value="F:metal ion binding"/>
    <property type="evidence" value="ECO:0007669"/>
    <property type="project" value="UniProtKB-KW"/>
</dbReference>
<keyword evidence="10" id="KW-1185">Reference proteome</keyword>